<dbReference type="KEGG" id="tpe:Tpen_1367"/>
<evidence type="ECO:0000313" key="2">
    <source>
        <dbReference type="Proteomes" id="UP000000641"/>
    </source>
</evidence>
<dbReference type="EMBL" id="CP000505">
    <property type="protein sequence ID" value="ABL78764.1"/>
    <property type="molecule type" value="Genomic_DNA"/>
</dbReference>
<organism evidence="1 2">
    <name type="scientific">Thermofilum pendens (strain DSM 2475 / Hrk 5)</name>
    <dbReference type="NCBI Taxonomy" id="368408"/>
    <lineage>
        <taxon>Archaea</taxon>
        <taxon>Thermoproteota</taxon>
        <taxon>Thermoprotei</taxon>
        <taxon>Thermofilales</taxon>
        <taxon>Thermofilaceae</taxon>
        <taxon>Thermofilum</taxon>
    </lineage>
</organism>
<dbReference type="STRING" id="368408.Tpen_1367"/>
<evidence type="ECO:0000313" key="1">
    <source>
        <dbReference type="EMBL" id="ABL78764.1"/>
    </source>
</evidence>
<keyword evidence="2" id="KW-1185">Reference proteome</keyword>
<name>A1RZY4_THEPD</name>
<reference evidence="2" key="1">
    <citation type="journal article" date="2008" name="J. Bacteriol.">
        <title>Genome sequence of Thermofilum pendens reveals an exceptional loss of biosynthetic pathways without genome reduction.</title>
        <authorList>
            <person name="Anderson I."/>
            <person name="Rodriguez J."/>
            <person name="Susanti D."/>
            <person name="Porat I."/>
            <person name="Reich C."/>
            <person name="Ulrich L.E."/>
            <person name="Elkins J.G."/>
            <person name="Mavromatis K."/>
            <person name="Lykidis A."/>
            <person name="Kim E."/>
            <person name="Thompson L.S."/>
            <person name="Nolan M."/>
            <person name="Land M."/>
            <person name="Copeland A."/>
            <person name="Lapidus A."/>
            <person name="Lucas S."/>
            <person name="Detter C."/>
            <person name="Zhulin I.B."/>
            <person name="Olsen G.J."/>
            <person name="Whitman W."/>
            <person name="Mukhopadhyay B."/>
            <person name="Bristow J."/>
            <person name="Kyrpides N."/>
        </authorList>
    </citation>
    <scope>NUCLEOTIDE SEQUENCE [LARGE SCALE GENOMIC DNA]</scope>
    <source>
        <strain evidence="2">DSM 2475 / Hrk 5</strain>
    </source>
</reference>
<dbReference type="Proteomes" id="UP000000641">
    <property type="component" value="Chromosome"/>
</dbReference>
<protein>
    <submittedName>
        <fullName evidence="1">Uncharacterized protein</fullName>
    </submittedName>
</protein>
<dbReference type="AlphaFoldDB" id="A1RZY4"/>
<dbReference type="EnsemblBacteria" id="ABL78764">
    <property type="protein sequence ID" value="ABL78764"/>
    <property type="gene ID" value="Tpen_1367"/>
</dbReference>
<proteinExistence type="predicted"/>
<gene>
    <name evidence="1" type="ordered locus">Tpen_1367</name>
</gene>
<dbReference type="HOGENOM" id="CLU_1665591_0_0_2"/>
<accession>A1RZY4</accession>
<sequence length="158" mass="17704">MVARRAVVDLLAFFGCRHPSPGCSFNAELLDYLVRIGVTVHFVSRVQVEKYNWGSCAGEKARLLAWLRKGKELGHGAREERVAGEVVRGGVHRDEYLDLCAGVAKAFQECSADLALLCSGKTMDVDELLLKLRRVAEVELEALSFPDVYLLRKVDRRR</sequence>